<dbReference type="Pfam" id="PF23973">
    <property type="entry name" value="DUF7299"/>
    <property type="match status" value="2"/>
</dbReference>
<sequence>MFKMIAFIGGFVVCGIIAFVLYLVICKGITECIKDNEMTFAVYNNKEDARKSRETLITLIAFIGGFVVCGIIAFVLYLVICKGITECIKDNEMTFAVYNNKEDARKSRETLITL</sequence>
<organism evidence="2">
    <name type="scientific">Vibrio phage Vc1</name>
    <dbReference type="NCBI Taxonomy" id="1480731"/>
    <lineage>
        <taxon>Viruses</taxon>
        <taxon>Duplodnaviria</taxon>
        <taxon>Heunggongvirae</taxon>
        <taxon>Uroviricota</taxon>
        <taxon>Caudoviricetes</taxon>
        <taxon>Drexlerviridae</taxon>
        <taxon>Jhansiroadvirus</taxon>
        <taxon>Jhansiroadvirus gwaliVC1</taxon>
    </lineage>
</organism>
<keyword evidence="1" id="KW-0812">Transmembrane</keyword>
<reference evidence="2" key="1">
    <citation type="submission" date="2020-04" db="EMBL/GenBank/DDBJ databases">
        <authorList>
            <person name="Kumar P."/>
            <person name="Meghvansi M.K."/>
            <person name="Kamboj D.V."/>
        </authorList>
    </citation>
    <scope>NUCLEOTIDE SEQUENCE [LARGE SCALE GENOMIC DNA]</scope>
</reference>
<name>A0A6M5CDR7_9CAUD</name>
<evidence type="ECO:0000256" key="1">
    <source>
        <dbReference type="SAM" id="Phobius"/>
    </source>
</evidence>
<protein>
    <submittedName>
        <fullName evidence="2">Uncharacterized protein</fullName>
    </submittedName>
</protein>
<dbReference type="EMBL" id="MT360682">
    <property type="protein sequence ID" value="QJT70662.1"/>
    <property type="molecule type" value="Genomic_DNA"/>
</dbReference>
<keyword evidence="1" id="KW-1133">Transmembrane helix</keyword>
<dbReference type="Gene3D" id="1.20.1070.10">
    <property type="entry name" value="Rhodopsin 7-helix transmembrane proteins"/>
    <property type="match status" value="1"/>
</dbReference>
<evidence type="ECO:0000313" key="2">
    <source>
        <dbReference type="EMBL" id="QJT70662.1"/>
    </source>
</evidence>
<keyword evidence="1" id="KW-0472">Membrane</keyword>
<dbReference type="InterPro" id="IPR055723">
    <property type="entry name" value="DUF7299"/>
</dbReference>
<feature type="transmembrane region" description="Helical" evidence="1">
    <location>
        <begin position="6"/>
        <end position="25"/>
    </location>
</feature>
<accession>A0A6M5CDR7</accession>
<gene>
    <name evidence="2" type="ORF">2019VC1_57</name>
</gene>
<proteinExistence type="predicted"/>
<feature type="transmembrane region" description="Helical" evidence="1">
    <location>
        <begin position="56"/>
        <end position="80"/>
    </location>
</feature>